<dbReference type="GO" id="GO:0005524">
    <property type="term" value="F:ATP binding"/>
    <property type="evidence" value="ECO:0007669"/>
    <property type="project" value="UniProtKB-KW"/>
</dbReference>
<organism evidence="1 2">
    <name type="scientific">Streptomyces coryli</name>
    <dbReference type="NCBI Taxonomy" id="1128680"/>
    <lineage>
        <taxon>Bacteria</taxon>
        <taxon>Bacillati</taxon>
        <taxon>Actinomycetota</taxon>
        <taxon>Actinomycetes</taxon>
        <taxon>Kitasatosporales</taxon>
        <taxon>Streptomycetaceae</taxon>
        <taxon>Streptomyces</taxon>
    </lineage>
</organism>
<proteinExistence type="predicted"/>
<evidence type="ECO:0000313" key="1">
    <source>
        <dbReference type="EMBL" id="NGN70439.1"/>
    </source>
</evidence>
<comment type="caution">
    <text evidence="1">The sequence shown here is derived from an EMBL/GenBank/DDBJ whole genome shotgun (WGS) entry which is preliminary data.</text>
</comment>
<sequence>MVVGRSTEYGQLELLLRSAPRVTVVGPGGFGKSA</sequence>
<keyword evidence="1" id="KW-0547">Nucleotide-binding</keyword>
<dbReference type="Proteomes" id="UP000481583">
    <property type="component" value="Unassembled WGS sequence"/>
</dbReference>
<accession>A0A6G4UF54</accession>
<gene>
    <name evidence="1" type="ORF">G5C51_41985</name>
</gene>
<reference evidence="1 2" key="1">
    <citation type="submission" date="2020-02" db="EMBL/GenBank/DDBJ databases">
        <title>Whole-genome analyses of novel actinobacteria.</title>
        <authorList>
            <person name="Sahin N."/>
        </authorList>
    </citation>
    <scope>NUCLEOTIDE SEQUENCE [LARGE SCALE GENOMIC DNA]</scope>
    <source>
        <strain evidence="1 2">A7024</strain>
    </source>
</reference>
<protein>
    <submittedName>
        <fullName evidence="1">ATP-binding protein</fullName>
    </submittedName>
</protein>
<evidence type="ECO:0000313" key="2">
    <source>
        <dbReference type="Proteomes" id="UP000481583"/>
    </source>
</evidence>
<feature type="non-terminal residue" evidence="1">
    <location>
        <position position="34"/>
    </location>
</feature>
<name>A0A6G4UF54_9ACTN</name>
<keyword evidence="2" id="KW-1185">Reference proteome</keyword>
<dbReference type="AlphaFoldDB" id="A0A6G4UF54"/>
<dbReference type="EMBL" id="JAAKZV010000531">
    <property type="protein sequence ID" value="NGN70439.1"/>
    <property type="molecule type" value="Genomic_DNA"/>
</dbReference>
<keyword evidence="1" id="KW-0067">ATP-binding</keyword>